<organism evidence="2 3">
    <name type="scientific">Rattus norvegicus</name>
    <name type="common">Rat</name>
    <dbReference type="NCBI Taxonomy" id="10116"/>
    <lineage>
        <taxon>Eukaryota</taxon>
        <taxon>Metazoa</taxon>
        <taxon>Chordata</taxon>
        <taxon>Craniata</taxon>
        <taxon>Vertebrata</taxon>
        <taxon>Euteleostomi</taxon>
        <taxon>Mammalia</taxon>
        <taxon>Eutheria</taxon>
        <taxon>Euarchontoglires</taxon>
        <taxon>Glires</taxon>
        <taxon>Rodentia</taxon>
        <taxon>Myomorpha</taxon>
        <taxon>Muroidea</taxon>
        <taxon>Muridae</taxon>
        <taxon>Murinae</taxon>
        <taxon>Rattus</taxon>
    </lineage>
</organism>
<name>A6KKI4_RAT</name>
<dbReference type="Proteomes" id="UP000234681">
    <property type="component" value="Chromosome 14"/>
</dbReference>
<reference evidence="2 3" key="1">
    <citation type="submission" date="2005-09" db="EMBL/GenBank/DDBJ databases">
        <authorList>
            <person name="Mural R.J."/>
            <person name="Li P.W."/>
            <person name="Adams M.D."/>
            <person name="Amanatides P.G."/>
            <person name="Baden-Tillson H."/>
            <person name="Barnstead M."/>
            <person name="Chin S.H."/>
            <person name="Dew I."/>
            <person name="Evans C.A."/>
            <person name="Ferriera S."/>
            <person name="Flanigan M."/>
            <person name="Fosler C."/>
            <person name="Glodek A."/>
            <person name="Gu Z."/>
            <person name="Holt R.A."/>
            <person name="Jennings D."/>
            <person name="Kraft C.L."/>
            <person name="Lu F."/>
            <person name="Nguyen T."/>
            <person name="Nusskern D.R."/>
            <person name="Pfannkoch C.M."/>
            <person name="Sitter C."/>
            <person name="Sutton G.G."/>
            <person name="Venter J.C."/>
            <person name="Wang Z."/>
            <person name="Woodage T."/>
            <person name="Zheng X.H."/>
            <person name="Zhong F."/>
        </authorList>
    </citation>
    <scope>NUCLEOTIDE SEQUENCE [LARGE SCALE GENOMIC DNA]</scope>
    <source>
        <strain>BN</strain>
        <strain evidence="3">Sprague-Dawley</strain>
    </source>
</reference>
<protein>
    <submittedName>
        <fullName evidence="2">RCG60526</fullName>
    </submittedName>
</protein>
<feature type="region of interest" description="Disordered" evidence="1">
    <location>
        <begin position="1"/>
        <end position="23"/>
    </location>
</feature>
<accession>A6KKI4</accession>
<dbReference type="EMBL" id="CH474060">
    <property type="protein sequence ID" value="EDL88526.1"/>
    <property type="molecule type" value="Genomic_DNA"/>
</dbReference>
<dbReference type="AlphaFoldDB" id="A6KKI4"/>
<evidence type="ECO:0000313" key="3">
    <source>
        <dbReference type="Proteomes" id="UP000234681"/>
    </source>
</evidence>
<gene>
    <name evidence="2" type="ORF">rCG_60526</name>
</gene>
<proteinExistence type="predicted"/>
<sequence>MRSPYSELQIRSSRQGSRKRQFQTSLCDKRLWKSGSTLNKRWKEMA</sequence>
<evidence type="ECO:0000313" key="2">
    <source>
        <dbReference type="EMBL" id="EDL88526.1"/>
    </source>
</evidence>
<evidence type="ECO:0000256" key="1">
    <source>
        <dbReference type="SAM" id="MobiDB-lite"/>
    </source>
</evidence>